<accession>A0ABQ4J385</accession>
<keyword evidence="2" id="KW-1185">Reference proteome</keyword>
<evidence type="ECO:0000313" key="2">
    <source>
        <dbReference type="Proteomes" id="UP000643165"/>
    </source>
</evidence>
<evidence type="ECO:0000313" key="1">
    <source>
        <dbReference type="EMBL" id="GIJ24642.1"/>
    </source>
</evidence>
<reference evidence="1 2" key="1">
    <citation type="submission" date="2021-01" db="EMBL/GenBank/DDBJ databases">
        <title>Whole genome shotgun sequence of Verrucosispora lutea NBRC 106530.</title>
        <authorList>
            <person name="Komaki H."/>
            <person name="Tamura T."/>
        </authorList>
    </citation>
    <scope>NUCLEOTIDE SEQUENCE [LARGE SCALE GENOMIC DNA]</scope>
    <source>
        <strain evidence="1 2">NBRC 106530</strain>
    </source>
</reference>
<evidence type="ECO:0008006" key="3">
    <source>
        <dbReference type="Google" id="ProtNLM"/>
    </source>
</evidence>
<comment type="caution">
    <text evidence="1">The sequence shown here is derived from an EMBL/GenBank/DDBJ whole genome shotgun (WGS) entry which is preliminary data.</text>
</comment>
<organism evidence="1 2">
    <name type="scientific">Micromonospora lutea</name>
    <dbReference type="NCBI Taxonomy" id="419825"/>
    <lineage>
        <taxon>Bacteria</taxon>
        <taxon>Bacillati</taxon>
        <taxon>Actinomycetota</taxon>
        <taxon>Actinomycetes</taxon>
        <taxon>Micromonosporales</taxon>
        <taxon>Micromonosporaceae</taxon>
        <taxon>Micromonospora</taxon>
    </lineage>
</organism>
<dbReference type="Proteomes" id="UP000643165">
    <property type="component" value="Unassembled WGS sequence"/>
</dbReference>
<protein>
    <recommendedName>
        <fullName evidence="3">SdpA family antimicrobial peptide system protein</fullName>
    </recommendedName>
</protein>
<sequence length="160" mass="17191">MRVPLAIAGAVLILGAAAVAGVRWTKAGEPVSVAAPTGASTVLPAGDYTMVVDNRTAEVFTDLRNDRGVPTVETYAMPSATSWDQVRSGVAGQLDGWKQVGDCADLGERQVQCAWSESTRLWPRLVRIIFLRPAETHDANSYVWPENTFLIIGSAHGVNR</sequence>
<dbReference type="RefSeq" id="WP_204004529.1">
    <property type="nucleotide sequence ID" value="NZ_BOPB01000037.1"/>
</dbReference>
<name>A0ABQ4J385_9ACTN</name>
<gene>
    <name evidence="1" type="ORF">Vlu01_52660</name>
</gene>
<proteinExistence type="predicted"/>
<dbReference type="EMBL" id="BOPB01000037">
    <property type="protein sequence ID" value="GIJ24642.1"/>
    <property type="molecule type" value="Genomic_DNA"/>
</dbReference>